<evidence type="ECO:0000259" key="7">
    <source>
        <dbReference type="PROSITE" id="PS51918"/>
    </source>
</evidence>
<dbReference type="Gene3D" id="3.80.30.20">
    <property type="entry name" value="tm_1862 like domain"/>
    <property type="match status" value="1"/>
</dbReference>
<keyword evidence="2" id="KW-0949">S-adenosyl-L-methionine</keyword>
<dbReference type="RefSeq" id="WP_159033984.1">
    <property type="nucleotide sequence ID" value="NZ_CP027777.1"/>
</dbReference>
<dbReference type="GO" id="GO:0051539">
    <property type="term" value="F:4 iron, 4 sulfur cluster binding"/>
    <property type="evidence" value="ECO:0007669"/>
    <property type="project" value="UniProtKB-KW"/>
</dbReference>
<dbReference type="PROSITE" id="PS51332">
    <property type="entry name" value="B12_BINDING"/>
    <property type="match status" value="1"/>
</dbReference>
<name>A0ABC8CSR0_CLOBO</name>
<dbReference type="Pfam" id="PF02310">
    <property type="entry name" value="B12-binding"/>
    <property type="match status" value="1"/>
</dbReference>
<dbReference type="PROSITE" id="PS51918">
    <property type="entry name" value="RADICAL_SAM"/>
    <property type="match status" value="1"/>
</dbReference>
<dbReference type="Gene3D" id="3.40.50.280">
    <property type="entry name" value="Cobalamin-binding domain"/>
    <property type="match status" value="1"/>
</dbReference>
<keyword evidence="5" id="KW-0411">Iron-sulfur</keyword>
<dbReference type="GO" id="GO:0046872">
    <property type="term" value="F:metal ion binding"/>
    <property type="evidence" value="ECO:0007669"/>
    <property type="project" value="UniProtKB-KW"/>
</dbReference>
<comment type="cofactor">
    <cofactor evidence="1">
        <name>[4Fe-4S] cluster</name>
        <dbReference type="ChEBI" id="CHEBI:49883"/>
    </cofactor>
</comment>
<dbReference type="SFLD" id="SFLDS00029">
    <property type="entry name" value="Radical_SAM"/>
    <property type="match status" value="1"/>
</dbReference>
<dbReference type="InterPro" id="IPR036724">
    <property type="entry name" value="Cobalamin-bd_sf"/>
</dbReference>
<dbReference type="InterPro" id="IPR051198">
    <property type="entry name" value="BchE-like"/>
</dbReference>
<accession>A0ABC8CSR0</accession>
<evidence type="ECO:0000313" key="9">
    <source>
        <dbReference type="Proteomes" id="UP000240615"/>
    </source>
</evidence>
<dbReference type="AlphaFoldDB" id="A0ABC8CSR0"/>
<dbReference type="InterPro" id="IPR025288">
    <property type="entry name" value="DUF4080"/>
</dbReference>
<dbReference type="InterPro" id="IPR023404">
    <property type="entry name" value="rSAM_horseshoe"/>
</dbReference>
<feature type="domain" description="Radical SAM core" evidence="7">
    <location>
        <begin position="169"/>
        <end position="401"/>
    </location>
</feature>
<evidence type="ECO:0000259" key="6">
    <source>
        <dbReference type="PROSITE" id="PS51332"/>
    </source>
</evidence>
<dbReference type="SUPFAM" id="SSF102114">
    <property type="entry name" value="Radical SAM enzymes"/>
    <property type="match status" value="1"/>
</dbReference>
<evidence type="ECO:0000256" key="5">
    <source>
        <dbReference type="ARBA" id="ARBA00023014"/>
    </source>
</evidence>
<sequence>MKALLVAINSKYIHSNLALRYLRANTEDLNYECVLKEFTINDRKENILEKIIMEKADLVAFSCYIWNLEYVEELANLIKLVKPSTEIIFGGPEVSYDSESFLRRVPGEYIIKGEGEETFREFIKCKIENKSLDKVKGLYIKTLNGIKYTGERHNIPMDSVVFPYKKEEDLKNKIVYYEASRGCPFKCKYCLSSTLHGVRFHDIERVKKEIKFLVDKNVKLIKFVDRTFNCNHKFAMEVWEYIINLDTDATFHFEISADLLTKEELDILSKSKEERIQFEVGVQTTNNEVLKNINRHVNFETIKEKVEELKKLKNIKQHLDLIAGLPGEDYNSFKNSFNDVYSIEPEEIQLGFLKLLKGSPMRLEAEKWGMVYSPYPPYEILSTKDISYEELLILKKVEGVVDKYYNSGKFNNILKYFMGEFKKPFDFYYRLSMFCNDKGYFDRNISGPQYYKVFLEFNEEFLNKNSEFLKEIIKYDYLKFNKKQWLPEFLIRDIDKKIKRYLKDKVLQNGVQISDNIHVEKFFIDIEKFIRSGIKEKREIYVIFDEKERENIVFLGNKE</sequence>
<organism evidence="8 9">
    <name type="scientific">Clostridium botulinum</name>
    <dbReference type="NCBI Taxonomy" id="1491"/>
    <lineage>
        <taxon>Bacteria</taxon>
        <taxon>Bacillati</taxon>
        <taxon>Bacillota</taxon>
        <taxon>Clostridia</taxon>
        <taxon>Eubacteriales</taxon>
        <taxon>Clostridiaceae</taxon>
        <taxon>Clostridium</taxon>
    </lineage>
</organism>
<protein>
    <submittedName>
        <fullName evidence="8">B12-binding domain-containing radical SAM protein</fullName>
    </submittedName>
</protein>
<dbReference type="InterPro" id="IPR034466">
    <property type="entry name" value="Methyltransferase_Class_B"/>
</dbReference>
<keyword evidence="4" id="KW-0408">Iron</keyword>
<evidence type="ECO:0000256" key="3">
    <source>
        <dbReference type="ARBA" id="ARBA00022723"/>
    </source>
</evidence>
<feature type="domain" description="B12-binding" evidence="6">
    <location>
        <begin position="1"/>
        <end position="133"/>
    </location>
</feature>
<dbReference type="PANTHER" id="PTHR43409">
    <property type="entry name" value="ANAEROBIC MAGNESIUM-PROTOPORPHYRIN IX MONOMETHYL ESTER CYCLASE-RELATED"/>
    <property type="match status" value="1"/>
</dbReference>
<evidence type="ECO:0000313" key="8">
    <source>
        <dbReference type="EMBL" id="AVQ37267.1"/>
    </source>
</evidence>
<dbReference type="InterPro" id="IPR058240">
    <property type="entry name" value="rSAM_sf"/>
</dbReference>
<dbReference type="Proteomes" id="UP000240615">
    <property type="component" value="Chromosome"/>
</dbReference>
<dbReference type="InterPro" id="IPR006158">
    <property type="entry name" value="Cobalamin-bd"/>
</dbReference>
<dbReference type="CDD" id="cd01335">
    <property type="entry name" value="Radical_SAM"/>
    <property type="match status" value="1"/>
</dbReference>
<evidence type="ECO:0000256" key="2">
    <source>
        <dbReference type="ARBA" id="ARBA00022691"/>
    </source>
</evidence>
<evidence type="ECO:0000256" key="1">
    <source>
        <dbReference type="ARBA" id="ARBA00001966"/>
    </source>
</evidence>
<dbReference type="PANTHER" id="PTHR43409:SF16">
    <property type="entry name" value="SLR0320 PROTEIN"/>
    <property type="match status" value="1"/>
</dbReference>
<dbReference type="InterPro" id="IPR006638">
    <property type="entry name" value="Elp3/MiaA/NifB-like_rSAM"/>
</dbReference>
<dbReference type="Pfam" id="PF13311">
    <property type="entry name" value="DUF4080"/>
    <property type="match status" value="1"/>
</dbReference>
<dbReference type="InterPro" id="IPR007197">
    <property type="entry name" value="rSAM"/>
</dbReference>
<dbReference type="CDD" id="cd02068">
    <property type="entry name" value="radical_SAM_B12_BD"/>
    <property type="match status" value="1"/>
</dbReference>
<evidence type="ECO:0000256" key="4">
    <source>
        <dbReference type="ARBA" id="ARBA00023004"/>
    </source>
</evidence>
<dbReference type="SMART" id="SM00729">
    <property type="entry name" value="Elp3"/>
    <property type="match status" value="1"/>
</dbReference>
<dbReference type="SUPFAM" id="SSF52242">
    <property type="entry name" value="Cobalamin (vitamin B12)-binding domain"/>
    <property type="match status" value="1"/>
</dbReference>
<dbReference type="SFLD" id="SFLDG01082">
    <property type="entry name" value="B12-binding_domain_containing"/>
    <property type="match status" value="1"/>
</dbReference>
<dbReference type="SFLD" id="SFLDG01123">
    <property type="entry name" value="methyltransferase_(Class_B)"/>
    <property type="match status" value="1"/>
</dbReference>
<dbReference type="Pfam" id="PF04055">
    <property type="entry name" value="Radical_SAM"/>
    <property type="match status" value="1"/>
</dbReference>
<dbReference type="EMBL" id="CP027777">
    <property type="protein sequence ID" value="AVQ37267.1"/>
    <property type="molecule type" value="Genomic_DNA"/>
</dbReference>
<gene>
    <name evidence="8" type="ORF">C7M56_00715</name>
</gene>
<keyword evidence="3" id="KW-0479">Metal-binding</keyword>
<reference evidence="8 9" key="1">
    <citation type="submission" date="2018-01" db="EMBL/GenBank/DDBJ databases">
        <title>Genetic Diversity of Clostridium botulinum in seafood.</title>
        <authorList>
            <person name="Athira V."/>
            <person name="Arun Jyothi P.V."/>
            <person name="Lalitha K.V."/>
            <person name="Joseph T.C."/>
        </authorList>
    </citation>
    <scope>NUCLEOTIDE SEQUENCE [LARGE SCALE GENOMIC DNA]</scope>
    <source>
        <strain evidence="8 9">Mfbjulcb8</strain>
    </source>
</reference>
<proteinExistence type="predicted"/>